<dbReference type="RefSeq" id="WP_146885722.1">
    <property type="nucleotide sequence ID" value="NZ_BJXB01000013.1"/>
</dbReference>
<feature type="transmembrane region" description="Helical" evidence="1">
    <location>
        <begin position="35"/>
        <end position="56"/>
    </location>
</feature>
<keyword evidence="1" id="KW-0812">Transmembrane</keyword>
<keyword evidence="1" id="KW-1133">Transmembrane helix</keyword>
<comment type="caution">
    <text evidence="2">The sequence shown here is derived from an EMBL/GenBank/DDBJ whole genome shotgun (WGS) entry which is preliminary data.</text>
</comment>
<evidence type="ECO:0000313" key="3">
    <source>
        <dbReference type="Proteomes" id="UP000321306"/>
    </source>
</evidence>
<accession>A0A511N3L1</accession>
<dbReference type="EMBL" id="BJXB01000013">
    <property type="protein sequence ID" value="GEM47460.1"/>
    <property type="molecule type" value="Genomic_DNA"/>
</dbReference>
<keyword evidence="3" id="KW-1185">Reference proteome</keyword>
<proteinExistence type="predicted"/>
<reference evidence="2 3" key="1">
    <citation type="submission" date="2019-07" db="EMBL/GenBank/DDBJ databases">
        <title>Whole genome shotgun sequence of Deinococcus cellulosilyticus NBRC 106333.</title>
        <authorList>
            <person name="Hosoyama A."/>
            <person name="Uohara A."/>
            <person name="Ohji S."/>
            <person name="Ichikawa N."/>
        </authorList>
    </citation>
    <scope>NUCLEOTIDE SEQUENCE [LARGE SCALE GENOMIC DNA]</scope>
    <source>
        <strain evidence="2 3">NBRC 106333</strain>
    </source>
</reference>
<organism evidence="2 3">
    <name type="scientific">Deinococcus cellulosilyticus (strain DSM 18568 / NBRC 106333 / KACC 11606 / 5516J-15)</name>
    <dbReference type="NCBI Taxonomy" id="1223518"/>
    <lineage>
        <taxon>Bacteria</taxon>
        <taxon>Thermotogati</taxon>
        <taxon>Deinococcota</taxon>
        <taxon>Deinococci</taxon>
        <taxon>Deinococcales</taxon>
        <taxon>Deinococcaceae</taxon>
        <taxon>Deinococcus</taxon>
    </lineage>
</organism>
<gene>
    <name evidence="2" type="ORF">DC3_30950</name>
</gene>
<evidence type="ECO:0000256" key="1">
    <source>
        <dbReference type="SAM" id="Phobius"/>
    </source>
</evidence>
<sequence length="72" mass="7807">MNARSKSVVILVAFVLASMLMVGLAQSQQGFNQLVLVVFGAALFTSGVSSFVVLELSREERTLQLKTRNAHP</sequence>
<evidence type="ECO:0000313" key="2">
    <source>
        <dbReference type="EMBL" id="GEM47460.1"/>
    </source>
</evidence>
<protein>
    <submittedName>
        <fullName evidence="2">Uncharacterized protein</fullName>
    </submittedName>
</protein>
<dbReference type="Proteomes" id="UP000321306">
    <property type="component" value="Unassembled WGS sequence"/>
</dbReference>
<name>A0A511N3L1_DEIC1</name>
<keyword evidence="1" id="KW-0472">Membrane</keyword>
<dbReference type="AlphaFoldDB" id="A0A511N3L1"/>